<proteinExistence type="inferred from homology"/>
<evidence type="ECO:0000256" key="2">
    <source>
        <dbReference type="ARBA" id="ARBA00022723"/>
    </source>
</evidence>
<accession>A0A940PCV8</accession>
<dbReference type="SUPFAM" id="SSF88713">
    <property type="entry name" value="Glycoside hydrolase/deacetylase"/>
    <property type="match status" value="1"/>
</dbReference>
<dbReference type="InterPro" id="IPR022948">
    <property type="entry name" value="COD_ChbG_bac"/>
</dbReference>
<dbReference type="GO" id="GO:0016811">
    <property type="term" value="F:hydrolase activity, acting on carbon-nitrogen (but not peptide) bonds, in linear amides"/>
    <property type="evidence" value="ECO:0007669"/>
    <property type="project" value="UniProtKB-UniRule"/>
</dbReference>
<organism evidence="7 8">
    <name type="scientific">Vagococcus allomyrinae</name>
    <dbReference type="NCBI Taxonomy" id="2794353"/>
    <lineage>
        <taxon>Bacteria</taxon>
        <taxon>Bacillati</taxon>
        <taxon>Bacillota</taxon>
        <taxon>Bacilli</taxon>
        <taxon>Lactobacillales</taxon>
        <taxon>Enterococcaceae</taxon>
        <taxon>Vagococcus</taxon>
    </lineage>
</organism>
<dbReference type="Pfam" id="PF04794">
    <property type="entry name" value="YdjC"/>
    <property type="match status" value="1"/>
</dbReference>
<dbReference type="EMBL" id="JAEEGA010000005">
    <property type="protein sequence ID" value="MBP1041181.1"/>
    <property type="molecule type" value="Genomic_DNA"/>
</dbReference>
<evidence type="ECO:0000313" key="7">
    <source>
        <dbReference type="EMBL" id="MBP1041181.1"/>
    </source>
</evidence>
<keyword evidence="3 6" id="KW-0378">Hydrolase</keyword>
<dbReference type="AlphaFoldDB" id="A0A940PCV8"/>
<dbReference type="NCBIfam" id="NF002559">
    <property type="entry name" value="PRK02134.1"/>
    <property type="match status" value="1"/>
</dbReference>
<evidence type="ECO:0000256" key="5">
    <source>
        <dbReference type="ARBA" id="ARBA00023277"/>
    </source>
</evidence>
<dbReference type="GO" id="GO:0019213">
    <property type="term" value="F:deacetylase activity"/>
    <property type="evidence" value="ECO:0007669"/>
    <property type="project" value="TreeGrafter"/>
</dbReference>
<reference evidence="7" key="1">
    <citation type="submission" date="2020-12" db="EMBL/GenBank/DDBJ databases">
        <title>Vagococcus allomyrinae sp. nov. and Enterococcus lavae sp. nov., isolated from the larvae of Allomyrina dichotoma.</title>
        <authorList>
            <person name="Lee S.D."/>
        </authorList>
    </citation>
    <scope>NUCLEOTIDE SEQUENCE</scope>
    <source>
        <strain evidence="7">BWB3-3</strain>
    </source>
</reference>
<comment type="subunit">
    <text evidence="6">Homodimer.</text>
</comment>
<dbReference type="Gene3D" id="3.20.20.370">
    <property type="entry name" value="Glycoside hydrolase/deacetylase"/>
    <property type="match status" value="1"/>
</dbReference>
<dbReference type="PANTHER" id="PTHR31609">
    <property type="entry name" value="YDJC DEACETYLASE FAMILY MEMBER"/>
    <property type="match status" value="1"/>
</dbReference>
<keyword evidence="5 6" id="KW-0119">Carbohydrate metabolism</keyword>
<keyword evidence="2 6" id="KW-0479">Metal-binding</keyword>
<dbReference type="GO" id="GO:0000272">
    <property type="term" value="P:polysaccharide catabolic process"/>
    <property type="evidence" value="ECO:0007669"/>
    <property type="project" value="InterPro"/>
</dbReference>
<evidence type="ECO:0000256" key="1">
    <source>
        <dbReference type="ARBA" id="ARBA00001946"/>
    </source>
</evidence>
<dbReference type="HAMAP" id="MF_01246">
    <property type="entry name" value="COD"/>
    <property type="match status" value="1"/>
</dbReference>
<dbReference type="GO" id="GO:0046872">
    <property type="term" value="F:metal ion binding"/>
    <property type="evidence" value="ECO:0007669"/>
    <property type="project" value="UniProtKB-KW"/>
</dbReference>
<evidence type="ECO:0000256" key="3">
    <source>
        <dbReference type="ARBA" id="ARBA00022801"/>
    </source>
</evidence>
<dbReference type="PANTHER" id="PTHR31609:SF1">
    <property type="entry name" value="CARBOHYDRATE DEACETYLASE"/>
    <property type="match status" value="1"/>
</dbReference>
<evidence type="ECO:0000256" key="4">
    <source>
        <dbReference type="ARBA" id="ARBA00022842"/>
    </source>
</evidence>
<feature type="binding site" evidence="6">
    <location>
        <position position="125"/>
    </location>
    <ligand>
        <name>Mg(2+)</name>
        <dbReference type="ChEBI" id="CHEBI:18420"/>
    </ligand>
</feature>
<protein>
    <recommendedName>
        <fullName evidence="6">Carbohydrate deacetylase</fullName>
        <ecNumber evidence="6">3.5.1.-</ecNumber>
    </recommendedName>
</protein>
<dbReference type="InterPro" id="IPR006879">
    <property type="entry name" value="YdjC-like"/>
</dbReference>
<dbReference type="Proteomes" id="UP000674938">
    <property type="component" value="Unassembled WGS sequence"/>
</dbReference>
<comment type="cofactor">
    <cofactor evidence="1 6">
        <name>Mg(2+)</name>
        <dbReference type="ChEBI" id="CHEBI:18420"/>
    </cofactor>
</comment>
<keyword evidence="4 6" id="KW-0460">Magnesium</keyword>
<dbReference type="CDD" id="cd10803">
    <property type="entry name" value="YdjC_EF3048_like"/>
    <property type="match status" value="1"/>
</dbReference>
<comment type="caution">
    <text evidence="7">The sequence shown here is derived from an EMBL/GenBank/DDBJ whole genome shotgun (WGS) entry which is preliminary data.</text>
</comment>
<sequence>MKLIVNADDFGYSKGVNHGIIDSFTDGIVTATTLLTTMPGSQHAYELAKKHPDLDVGIHLTIDLGRPTLSVETVANLVQENGEFQPYHYWTKATSVPSDEIYAEWKNQLDTAIKHGITPSHIDSHHHLHMLPLVFPIYAQLAHEYDLGVRFHPCWGWTTEETTAAEDSLKALKRADYFSSDFYEEKVAINFFESLPMIDETWEIMCHPAYLDSELLKRTSYLNERITELDVLNSAETKAEIERLGIELISFKEL</sequence>
<dbReference type="InterPro" id="IPR011330">
    <property type="entry name" value="Glyco_hydro/deAcase_b/a-brl"/>
</dbReference>
<feature type="binding site" evidence="6">
    <location>
        <position position="59"/>
    </location>
    <ligand>
        <name>Mg(2+)</name>
        <dbReference type="ChEBI" id="CHEBI:18420"/>
    </ligand>
</feature>
<dbReference type="RefSeq" id="WP_209526879.1">
    <property type="nucleotide sequence ID" value="NZ_JAEEGA010000005.1"/>
</dbReference>
<comment type="similarity">
    <text evidence="6">Belongs to the YdjC deacetylase family.</text>
</comment>
<keyword evidence="8" id="KW-1185">Reference proteome</keyword>
<dbReference type="EC" id="3.5.1.-" evidence="6"/>
<evidence type="ECO:0000313" key="8">
    <source>
        <dbReference type="Proteomes" id="UP000674938"/>
    </source>
</evidence>
<gene>
    <name evidence="7" type="primary">chbG</name>
    <name evidence="7" type="ORF">I6N95_09205</name>
</gene>
<evidence type="ECO:0000256" key="6">
    <source>
        <dbReference type="HAMAP-Rule" id="MF_01246"/>
    </source>
</evidence>
<comment type="function">
    <text evidence="6">Probably catalyzes the deacetylation of acetylated carbohydrates an important step in the degradation of oligosaccharides.</text>
</comment>
<name>A0A940PCV8_9ENTE</name>